<dbReference type="GO" id="GO:0016020">
    <property type="term" value="C:membrane"/>
    <property type="evidence" value="ECO:0007669"/>
    <property type="project" value="UniProtKB-SubCell"/>
</dbReference>
<dbReference type="AlphaFoldDB" id="A0A1F6WYR8"/>
<dbReference type="Pfam" id="PF02535">
    <property type="entry name" value="Zip"/>
    <property type="match status" value="1"/>
</dbReference>
<feature type="transmembrane region" description="Helical" evidence="5">
    <location>
        <begin position="35"/>
        <end position="55"/>
    </location>
</feature>
<keyword evidence="2 5" id="KW-0812">Transmembrane</keyword>
<evidence type="ECO:0000256" key="4">
    <source>
        <dbReference type="ARBA" id="ARBA00023136"/>
    </source>
</evidence>
<dbReference type="InterPro" id="IPR003689">
    <property type="entry name" value="ZIP"/>
</dbReference>
<dbReference type="EMBL" id="MFUP01000016">
    <property type="protein sequence ID" value="OGI87039.1"/>
    <property type="molecule type" value="Genomic_DNA"/>
</dbReference>
<evidence type="ECO:0000313" key="7">
    <source>
        <dbReference type="Proteomes" id="UP000185809"/>
    </source>
</evidence>
<proteinExistence type="predicted"/>
<keyword evidence="4 5" id="KW-0472">Membrane</keyword>
<dbReference type="GO" id="GO:0046873">
    <property type="term" value="F:metal ion transmembrane transporter activity"/>
    <property type="evidence" value="ECO:0007669"/>
    <property type="project" value="InterPro"/>
</dbReference>
<gene>
    <name evidence="6" type="ORF">A2995_00525</name>
</gene>
<organism evidence="6 7">
    <name type="scientific">Candidatus Nomurabacteria bacterium RIFCSPLOWO2_01_FULL_33_24</name>
    <dbReference type="NCBI Taxonomy" id="1801765"/>
    <lineage>
        <taxon>Bacteria</taxon>
        <taxon>Candidatus Nomuraibacteriota</taxon>
    </lineage>
</organism>
<comment type="subcellular location">
    <subcellularLocation>
        <location evidence="1">Membrane</location>
        <topology evidence="1">Multi-pass membrane protein</topology>
    </subcellularLocation>
</comment>
<protein>
    <recommendedName>
        <fullName evidence="8">ZIP zinc transporter</fullName>
    </recommendedName>
</protein>
<accession>A0A1F6WYR8</accession>
<name>A0A1F6WYR8_9BACT</name>
<evidence type="ECO:0000313" key="6">
    <source>
        <dbReference type="EMBL" id="OGI87039.1"/>
    </source>
</evidence>
<evidence type="ECO:0000256" key="5">
    <source>
        <dbReference type="SAM" id="Phobius"/>
    </source>
</evidence>
<feature type="transmembrane region" description="Helical" evidence="5">
    <location>
        <begin position="67"/>
        <end position="85"/>
    </location>
</feature>
<reference evidence="6 7" key="1">
    <citation type="journal article" date="2016" name="Nat. Commun.">
        <title>Thousands of microbial genomes shed light on interconnected biogeochemical processes in an aquifer system.</title>
        <authorList>
            <person name="Anantharaman K."/>
            <person name="Brown C.T."/>
            <person name="Hug L.A."/>
            <person name="Sharon I."/>
            <person name="Castelle C.J."/>
            <person name="Probst A.J."/>
            <person name="Thomas B.C."/>
            <person name="Singh A."/>
            <person name="Wilkins M.J."/>
            <person name="Karaoz U."/>
            <person name="Brodie E.L."/>
            <person name="Williams K.H."/>
            <person name="Hubbard S.S."/>
            <person name="Banfield J.F."/>
        </authorList>
    </citation>
    <scope>NUCLEOTIDE SEQUENCE [LARGE SCALE GENOMIC DNA]</scope>
</reference>
<sequence>MFSSIIIASLSIMAISLIGLLFIVNRFFKQIQKNINYLVSLSVGIFLVVAITDLIPKAISLSRGNSGPIFILVGFFAFFLLAGVLSEYHHHCEGNVCRNDHAQTSGLMVLFGDLGHNFVDGIIVAVAFTANPTLGIITTIGVLLHELPQEISEFFVLIKAGYSKTKAIFLNFLVSGTVLIGALLAYFFLSKIEGAVGPILGVAAGNLLYISAADLLPDIMHTELGESLKRKKFLLQYGLMLGGAILTILFF</sequence>
<evidence type="ECO:0000256" key="2">
    <source>
        <dbReference type="ARBA" id="ARBA00022692"/>
    </source>
</evidence>
<comment type="caution">
    <text evidence="6">The sequence shown here is derived from an EMBL/GenBank/DDBJ whole genome shotgun (WGS) entry which is preliminary data.</text>
</comment>
<evidence type="ECO:0008006" key="8">
    <source>
        <dbReference type="Google" id="ProtNLM"/>
    </source>
</evidence>
<dbReference type="PANTHER" id="PTHR16950">
    <property type="entry name" value="ZINC TRANSPORTER SLC39A7 HISTIDINE-RICH MEMBRANE PROTEIN KE4"/>
    <property type="match status" value="1"/>
</dbReference>
<dbReference type="Proteomes" id="UP000185809">
    <property type="component" value="Unassembled WGS sequence"/>
</dbReference>
<feature type="transmembrane region" description="Helical" evidence="5">
    <location>
        <begin position="168"/>
        <end position="189"/>
    </location>
</feature>
<keyword evidence="3 5" id="KW-1133">Transmembrane helix</keyword>
<feature type="transmembrane region" description="Helical" evidence="5">
    <location>
        <begin position="195"/>
        <end position="212"/>
    </location>
</feature>
<feature type="transmembrane region" description="Helical" evidence="5">
    <location>
        <begin position="6"/>
        <end position="28"/>
    </location>
</feature>
<feature type="transmembrane region" description="Helical" evidence="5">
    <location>
        <begin position="233"/>
        <end position="250"/>
    </location>
</feature>
<evidence type="ECO:0000256" key="1">
    <source>
        <dbReference type="ARBA" id="ARBA00004141"/>
    </source>
</evidence>
<dbReference type="PANTHER" id="PTHR16950:SF16">
    <property type="entry name" value="ZINC TRANSPORTER ZIP13"/>
    <property type="match status" value="1"/>
</dbReference>
<evidence type="ECO:0000256" key="3">
    <source>
        <dbReference type="ARBA" id="ARBA00022989"/>
    </source>
</evidence>